<dbReference type="SMART" id="SM00387">
    <property type="entry name" value="HATPase_c"/>
    <property type="match status" value="1"/>
</dbReference>
<keyword evidence="4 7" id="KW-0808">Transferase</keyword>
<protein>
    <recommendedName>
        <fullName evidence="2">histidine kinase</fullName>
        <ecNumber evidence="2">2.7.13.3</ecNumber>
    </recommendedName>
</protein>
<keyword evidence="8" id="KW-1185">Reference proteome</keyword>
<proteinExistence type="predicted"/>
<evidence type="ECO:0000313" key="7">
    <source>
        <dbReference type="EMBL" id="MBY0755903.1"/>
    </source>
</evidence>
<dbReference type="InterPro" id="IPR003661">
    <property type="entry name" value="HisK_dim/P_dom"/>
</dbReference>
<evidence type="ECO:0000256" key="2">
    <source>
        <dbReference type="ARBA" id="ARBA00012438"/>
    </source>
</evidence>
<dbReference type="SUPFAM" id="SSF47384">
    <property type="entry name" value="Homodimeric domain of signal transducing histidine kinase"/>
    <property type="match status" value="1"/>
</dbReference>
<evidence type="ECO:0000256" key="4">
    <source>
        <dbReference type="ARBA" id="ARBA00022777"/>
    </source>
</evidence>
<dbReference type="Gene3D" id="3.30.565.10">
    <property type="entry name" value="Histidine kinase-like ATPase, C-terminal domain"/>
    <property type="match status" value="1"/>
</dbReference>
<evidence type="ECO:0000256" key="3">
    <source>
        <dbReference type="ARBA" id="ARBA00022553"/>
    </source>
</evidence>
<dbReference type="Pfam" id="PF02518">
    <property type="entry name" value="HATPase_c"/>
    <property type="match status" value="1"/>
</dbReference>
<evidence type="ECO:0000259" key="6">
    <source>
        <dbReference type="PROSITE" id="PS50109"/>
    </source>
</evidence>
<dbReference type="InterPro" id="IPR005467">
    <property type="entry name" value="His_kinase_dom"/>
</dbReference>
<dbReference type="InterPro" id="IPR036890">
    <property type="entry name" value="HATPase_C_sf"/>
</dbReference>
<dbReference type="PANTHER" id="PTHR43547">
    <property type="entry name" value="TWO-COMPONENT HISTIDINE KINASE"/>
    <property type="match status" value="1"/>
</dbReference>
<dbReference type="EC" id="2.7.13.3" evidence="2"/>
<dbReference type="Gene3D" id="1.10.287.130">
    <property type="match status" value="1"/>
</dbReference>
<reference evidence="7 8" key="1">
    <citation type="journal article" date="2021" name="Cell Host Microbe">
        <title>in vivo commensal control of Clostridioides difficile virulence.</title>
        <authorList>
            <person name="Girinathan B.P."/>
            <person name="Dibenedetto N."/>
            <person name="Worley J.N."/>
            <person name="Peltier J."/>
            <person name="Arrieta-Ortiz M.L."/>
            <person name="Rupa Christinal Immanuel S."/>
            <person name="Lavin R."/>
            <person name="Delaney M.L."/>
            <person name="Cummins C."/>
            <person name="Hoffmann M."/>
            <person name="Luo Y."/>
            <person name="Gonzalez-Escalona N."/>
            <person name="Allard M."/>
            <person name="Onderdonk A.B."/>
            <person name="Gerber G.K."/>
            <person name="Sonenshein A.L."/>
            <person name="Baliga N."/>
            <person name="Dupuy B."/>
            <person name="Bry L."/>
        </authorList>
    </citation>
    <scope>NUCLEOTIDE SEQUENCE [LARGE SCALE GENOMIC DNA]</scope>
    <source>
        <strain evidence="7 8">DSM 599</strain>
    </source>
</reference>
<comment type="caution">
    <text evidence="7">The sequence shown here is derived from an EMBL/GenBank/DDBJ whole genome shotgun (WGS) entry which is preliminary data.</text>
</comment>
<name>A0ABS7KYL0_CLOSR</name>
<dbReference type="RefSeq" id="WP_204594216.1">
    <property type="nucleotide sequence ID" value="NZ_JAFBDA010000004.1"/>
</dbReference>
<dbReference type="InterPro" id="IPR036097">
    <property type="entry name" value="HisK_dim/P_sf"/>
</dbReference>
<dbReference type="EMBL" id="JAIKTU010000008">
    <property type="protein sequence ID" value="MBY0755903.1"/>
    <property type="molecule type" value="Genomic_DNA"/>
</dbReference>
<dbReference type="GO" id="GO:0016301">
    <property type="term" value="F:kinase activity"/>
    <property type="evidence" value="ECO:0007669"/>
    <property type="project" value="UniProtKB-KW"/>
</dbReference>
<accession>A0ABS7KYL0</accession>
<dbReference type="CDD" id="cd00082">
    <property type="entry name" value="HisKA"/>
    <property type="match status" value="1"/>
</dbReference>
<dbReference type="CDD" id="cd00075">
    <property type="entry name" value="HATPase"/>
    <property type="match status" value="1"/>
</dbReference>
<keyword evidence="3" id="KW-0597">Phosphoprotein</keyword>
<dbReference type="PANTHER" id="PTHR43547:SF2">
    <property type="entry name" value="HYBRID SIGNAL TRANSDUCTION HISTIDINE KINASE C"/>
    <property type="match status" value="1"/>
</dbReference>
<dbReference type="InterPro" id="IPR004358">
    <property type="entry name" value="Sig_transdc_His_kin-like_C"/>
</dbReference>
<dbReference type="SMART" id="SM00388">
    <property type="entry name" value="HisKA"/>
    <property type="match status" value="1"/>
</dbReference>
<dbReference type="PROSITE" id="PS50109">
    <property type="entry name" value="HIS_KIN"/>
    <property type="match status" value="1"/>
</dbReference>
<evidence type="ECO:0000256" key="5">
    <source>
        <dbReference type="ARBA" id="ARBA00023012"/>
    </source>
</evidence>
<dbReference type="PRINTS" id="PR00344">
    <property type="entry name" value="BCTRLSENSOR"/>
</dbReference>
<evidence type="ECO:0000256" key="1">
    <source>
        <dbReference type="ARBA" id="ARBA00000085"/>
    </source>
</evidence>
<dbReference type="Proteomes" id="UP001299068">
    <property type="component" value="Unassembled WGS sequence"/>
</dbReference>
<dbReference type="InterPro" id="IPR003594">
    <property type="entry name" value="HATPase_dom"/>
</dbReference>
<organism evidence="7 8">
    <name type="scientific">Clostridium sardiniense</name>
    <name type="common">Clostridium absonum</name>
    <dbReference type="NCBI Taxonomy" id="29369"/>
    <lineage>
        <taxon>Bacteria</taxon>
        <taxon>Bacillati</taxon>
        <taxon>Bacillota</taxon>
        <taxon>Clostridia</taxon>
        <taxon>Eubacteriales</taxon>
        <taxon>Clostridiaceae</taxon>
        <taxon>Clostridium</taxon>
    </lineage>
</organism>
<dbReference type="SUPFAM" id="SSF55874">
    <property type="entry name" value="ATPase domain of HSP90 chaperone/DNA topoisomerase II/histidine kinase"/>
    <property type="match status" value="1"/>
</dbReference>
<comment type="catalytic activity">
    <reaction evidence="1">
        <text>ATP + protein L-histidine = ADP + protein N-phospho-L-histidine.</text>
        <dbReference type="EC" id="2.7.13.3"/>
    </reaction>
</comment>
<sequence>MVQNKFKHKVNELSREEMISLIENLKGKQEMQEKFILNISHDLRSPLNVIMSINQMLECVKKNEYSNYNDKEKEYLKMLKRNSYKMLKLIDNLIDVTRLEKNYFKMNKKNIEIVNFLEDTIGSIDKYAKQKDITLIFDTNKEECIVAVDPQSLDRICINLISNAIKFSPSGSYIYVTLMIDDEYIKISVMDNGIGVSEEEQKKIFDRFDRGNEKSEYKGSGIGLDLVKSLVGLHNGKVSLKSKLGEGSTFTVMLPNIKLEKEEVKFEEHSDKVQLLEIEFSDIYL</sequence>
<evidence type="ECO:0000313" key="8">
    <source>
        <dbReference type="Proteomes" id="UP001299068"/>
    </source>
</evidence>
<keyword evidence="5" id="KW-0902">Two-component regulatory system</keyword>
<dbReference type="Pfam" id="PF00512">
    <property type="entry name" value="HisKA"/>
    <property type="match status" value="1"/>
</dbReference>
<feature type="domain" description="Histidine kinase" evidence="6">
    <location>
        <begin position="38"/>
        <end position="258"/>
    </location>
</feature>
<gene>
    <name evidence="7" type="ORF">K5V21_10635</name>
</gene>
<keyword evidence="4 7" id="KW-0418">Kinase</keyword>